<dbReference type="Proteomes" id="UP001590950">
    <property type="component" value="Unassembled WGS sequence"/>
</dbReference>
<evidence type="ECO:0000256" key="1">
    <source>
        <dbReference type="SAM" id="MobiDB-lite"/>
    </source>
</evidence>
<gene>
    <name evidence="3" type="ORF">N7G274_010878</name>
</gene>
<evidence type="ECO:0000313" key="4">
    <source>
        <dbReference type="Proteomes" id="UP001590950"/>
    </source>
</evidence>
<evidence type="ECO:0000313" key="3">
    <source>
        <dbReference type="EMBL" id="KAL2036399.1"/>
    </source>
</evidence>
<keyword evidence="4" id="KW-1185">Reference proteome</keyword>
<protein>
    <recommendedName>
        <fullName evidence="2">Aminoglycoside phosphotransferase domain-containing protein</fullName>
    </recommendedName>
</protein>
<evidence type="ECO:0000259" key="2">
    <source>
        <dbReference type="Pfam" id="PF01636"/>
    </source>
</evidence>
<name>A0ABR3ZTL4_9LECA</name>
<feature type="domain" description="Aminoglycoside phosphotransferase" evidence="2">
    <location>
        <begin position="144"/>
        <end position="366"/>
    </location>
</feature>
<sequence length="470" mass="53017">MDLYTGEHQQPSPTISPMADPPPVVMVGEVTSNSPAMSRHTSIRSRSSSSSSSAGGSCTSTVEYDQEPWSQFSQRVEKLCGTLWPPPKTIRHVISTCQAAKHLRSIKCLQQFVPVPQMPLLERLHGGGYNRIVGIMLPSSYGGDKLILRVPREKRTRQDREVAVLDYVRSNTPIPVPTVIAKDFSCNNSLEKPYVLQRRVPGCDLGLIWNDINHSQRCDVAREVGKVVNSLLSLESPYHGILEATIDGTANTQFPHIIPFELKGCDGEIIDESESQIYMDYRNTLSFFETQFMRWRAVACDGTILIEVFDAMLEVVREMDASGLFASLNCLCHVDLHPRNIMVETETDVSLKVTAVLDWDEAVFAPKQLNCEPPWWLWDDADYHLDENGLSPWPYEMEGANYLPSTPEKQELKHIFEAHAGPEYARLAYDKPSRLIRCLFRLATIGLQGNQEISAGQRVVREWKELRNSL</sequence>
<accession>A0ABR3ZTL4</accession>
<dbReference type="InterPro" id="IPR051678">
    <property type="entry name" value="AGP_Transferase"/>
</dbReference>
<dbReference type="Gene3D" id="3.90.1200.10">
    <property type="match status" value="1"/>
</dbReference>
<dbReference type="EMBL" id="JBEFKJ010000117">
    <property type="protein sequence ID" value="KAL2036399.1"/>
    <property type="molecule type" value="Genomic_DNA"/>
</dbReference>
<comment type="caution">
    <text evidence="3">The sequence shown here is derived from an EMBL/GenBank/DDBJ whole genome shotgun (WGS) entry which is preliminary data.</text>
</comment>
<feature type="region of interest" description="Disordered" evidence="1">
    <location>
        <begin position="1"/>
        <end position="60"/>
    </location>
</feature>
<dbReference type="PANTHER" id="PTHR21310:SF56">
    <property type="entry name" value="AMINOGLYCOSIDE PHOSPHOTRANSFERASE DOMAIN-CONTAINING PROTEIN"/>
    <property type="match status" value="1"/>
</dbReference>
<dbReference type="Pfam" id="PF01636">
    <property type="entry name" value="APH"/>
    <property type="match status" value="1"/>
</dbReference>
<organism evidence="3 4">
    <name type="scientific">Stereocaulon virgatum</name>
    <dbReference type="NCBI Taxonomy" id="373712"/>
    <lineage>
        <taxon>Eukaryota</taxon>
        <taxon>Fungi</taxon>
        <taxon>Dikarya</taxon>
        <taxon>Ascomycota</taxon>
        <taxon>Pezizomycotina</taxon>
        <taxon>Lecanoromycetes</taxon>
        <taxon>OSLEUM clade</taxon>
        <taxon>Lecanoromycetidae</taxon>
        <taxon>Lecanorales</taxon>
        <taxon>Lecanorineae</taxon>
        <taxon>Stereocaulaceae</taxon>
        <taxon>Stereocaulon</taxon>
    </lineage>
</organism>
<dbReference type="InterPro" id="IPR011009">
    <property type="entry name" value="Kinase-like_dom_sf"/>
</dbReference>
<proteinExistence type="predicted"/>
<dbReference type="InterPro" id="IPR002575">
    <property type="entry name" value="Aminoglycoside_PTrfase"/>
</dbReference>
<dbReference type="SUPFAM" id="SSF56112">
    <property type="entry name" value="Protein kinase-like (PK-like)"/>
    <property type="match status" value="1"/>
</dbReference>
<dbReference type="PANTHER" id="PTHR21310">
    <property type="entry name" value="AMINOGLYCOSIDE PHOSPHOTRANSFERASE-RELATED-RELATED"/>
    <property type="match status" value="1"/>
</dbReference>
<feature type="compositionally biased region" description="Low complexity" evidence="1">
    <location>
        <begin position="38"/>
        <end position="60"/>
    </location>
</feature>
<reference evidence="3 4" key="1">
    <citation type="submission" date="2024-09" db="EMBL/GenBank/DDBJ databases">
        <title>Rethinking Asexuality: The Enigmatic Case of Functional Sexual Genes in Lepraria (Stereocaulaceae).</title>
        <authorList>
            <person name="Doellman M."/>
            <person name="Sun Y."/>
            <person name="Barcenas-Pena A."/>
            <person name="Lumbsch H.T."/>
            <person name="Grewe F."/>
        </authorList>
    </citation>
    <scope>NUCLEOTIDE SEQUENCE [LARGE SCALE GENOMIC DNA]</scope>
    <source>
        <strain evidence="3 4">Mercado 3170</strain>
    </source>
</reference>